<dbReference type="OMA" id="DMYTYAY"/>
<organism evidence="6 7">
    <name type="scientific">Sclerotinia sclerotiorum (strain ATCC 18683 / 1980 / Ss-1)</name>
    <name type="common">White mold</name>
    <name type="synonym">Whetzelinia sclerotiorum</name>
    <dbReference type="NCBI Taxonomy" id="665079"/>
    <lineage>
        <taxon>Eukaryota</taxon>
        <taxon>Fungi</taxon>
        <taxon>Dikarya</taxon>
        <taxon>Ascomycota</taxon>
        <taxon>Pezizomycotina</taxon>
        <taxon>Leotiomycetes</taxon>
        <taxon>Helotiales</taxon>
        <taxon>Sclerotiniaceae</taxon>
        <taxon>Sclerotinia</taxon>
    </lineage>
</organism>
<evidence type="ECO:0000313" key="7">
    <source>
        <dbReference type="Proteomes" id="UP000177798"/>
    </source>
</evidence>
<dbReference type="GO" id="GO:0016787">
    <property type="term" value="F:hydrolase activity"/>
    <property type="evidence" value="ECO:0007669"/>
    <property type="project" value="UniProtKB-KW"/>
</dbReference>
<keyword evidence="3" id="KW-0732">Signal</keyword>
<evidence type="ECO:0000256" key="3">
    <source>
        <dbReference type="RuleBase" id="RU361235"/>
    </source>
</evidence>
<dbReference type="AlphaFoldDB" id="A0A1D9PZG2"/>
<dbReference type="KEGG" id="ssl:SS1G_00376"/>
<evidence type="ECO:0000313" key="6">
    <source>
        <dbReference type="EMBL" id="APA07989.1"/>
    </source>
</evidence>
<evidence type="ECO:0000256" key="2">
    <source>
        <dbReference type="ARBA" id="ARBA00022801"/>
    </source>
</evidence>
<keyword evidence="2 3" id="KW-0378">Hydrolase</keyword>
<dbReference type="PANTHER" id="PTHR43918">
    <property type="entry name" value="ACETYLCHOLINESTERASE"/>
    <property type="match status" value="1"/>
</dbReference>
<dbReference type="SUPFAM" id="SSF53474">
    <property type="entry name" value="alpha/beta-Hydrolases"/>
    <property type="match status" value="1"/>
</dbReference>
<dbReference type="OrthoDB" id="408631at2759"/>
<dbReference type="InterPro" id="IPR050654">
    <property type="entry name" value="AChE-related_enzymes"/>
</dbReference>
<dbReference type="PANTHER" id="PTHR43918:SF4">
    <property type="entry name" value="CARBOXYLIC ESTER HYDROLASE"/>
    <property type="match status" value="1"/>
</dbReference>
<reference evidence="7" key="1">
    <citation type="journal article" date="2017" name="Genome Biol. Evol.">
        <title>The complete genome sequence of the phytopathogenic fungus Sclerotinia sclerotiorum reveals insights into the genome architecture of broad host range pathogens.</title>
        <authorList>
            <person name="Derbyshire M."/>
            <person name="Denton-Giles M."/>
            <person name="Hegedus D."/>
            <person name="Seifbarghy S."/>
            <person name="Rollins J."/>
            <person name="van Kan J."/>
            <person name="Seidl M.F."/>
            <person name="Faino L."/>
            <person name="Mbengue M."/>
            <person name="Navaud O."/>
            <person name="Raffaele S."/>
            <person name="Hammond-Kosack K."/>
            <person name="Heard S."/>
            <person name="Oliver R."/>
        </authorList>
    </citation>
    <scope>NUCLEOTIDE SEQUENCE [LARGE SCALE GENOMIC DNA]</scope>
    <source>
        <strain evidence="7">ATCC 18683 / 1980 / Ss-1</strain>
    </source>
</reference>
<dbReference type="EMBL" id="CP017816">
    <property type="protein sequence ID" value="APA07989.1"/>
    <property type="molecule type" value="Genomic_DNA"/>
</dbReference>
<evidence type="ECO:0000256" key="1">
    <source>
        <dbReference type="ARBA" id="ARBA00005964"/>
    </source>
</evidence>
<evidence type="ECO:0000259" key="5">
    <source>
        <dbReference type="Pfam" id="PF00135"/>
    </source>
</evidence>
<proteinExistence type="inferred from homology"/>
<dbReference type="InterPro" id="IPR002018">
    <property type="entry name" value="CarbesteraseB"/>
</dbReference>
<dbReference type="Proteomes" id="UP000177798">
    <property type="component" value="Chromosome 3"/>
</dbReference>
<feature type="signal peptide" evidence="3">
    <location>
        <begin position="1"/>
        <end position="17"/>
    </location>
</feature>
<feature type="domain" description="Carboxylesterase type B" evidence="5">
    <location>
        <begin position="383"/>
        <end position="496"/>
    </location>
</feature>
<dbReference type="RefSeq" id="XP_001598290.1">
    <property type="nucleotide sequence ID" value="XM_001598240.1"/>
</dbReference>
<dbReference type="Pfam" id="PF00135">
    <property type="entry name" value="COesterase"/>
    <property type="match status" value="2"/>
</dbReference>
<dbReference type="InterPro" id="IPR019826">
    <property type="entry name" value="Carboxylesterase_B_AS"/>
</dbReference>
<evidence type="ECO:0000256" key="4">
    <source>
        <dbReference type="SAM" id="MobiDB-lite"/>
    </source>
</evidence>
<dbReference type="EC" id="3.1.1.-" evidence="3"/>
<comment type="similarity">
    <text evidence="1 3">Belongs to the type-B carboxylesterase/lipase family.</text>
</comment>
<feature type="chain" id="PRO_5010398597" description="Carboxylic ester hydrolase" evidence="3">
    <location>
        <begin position="18"/>
        <end position="567"/>
    </location>
</feature>
<dbReference type="VEuPathDB" id="FungiDB:sscle_03g027590"/>
<gene>
    <name evidence="6" type="ORF">sscle_03g027590</name>
</gene>
<protein>
    <recommendedName>
        <fullName evidence="3">Carboxylic ester hydrolase</fullName>
        <ecNumber evidence="3">3.1.1.-</ecNumber>
    </recommendedName>
</protein>
<dbReference type="PROSITE" id="PS00122">
    <property type="entry name" value="CARBOXYLESTERASE_B_1"/>
    <property type="match status" value="1"/>
</dbReference>
<feature type="domain" description="Carboxylesterase type B" evidence="5">
    <location>
        <begin position="32"/>
        <end position="369"/>
    </location>
</feature>
<name>A0A1D9PZG2_SCLS1</name>
<feature type="region of interest" description="Disordered" evidence="4">
    <location>
        <begin position="516"/>
        <end position="536"/>
    </location>
</feature>
<dbReference type="InterPro" id="IPR029058">
    <property type="entry name" value="AB_hydrolase_fold"/>
</dbReference>
<accession>A0A1D9PZG2</accession>
<sequence>MKVSAVLISAIAASAKASTLLQSRQSNWTIGQTVQTTSGPVNGHAALNESQVSEYLGIPFAKPPLGDLRFAAPVAYNGTATLNGTNFGYSCPAQSTSYNATLVERSNVSLAIGIPLLQTVGTPSTAKSEDCLTLNVWAKPQTGDAKKAVLVWIYGGGFNSGSSSTPSMNGKHIVEQEDVIVVSINYRLNIFGFPGNPDSPANLGLLDQRLAIEWVRDNIENFGGDTSRIIIFGQSAGSASVDFYNYAWVEDPIVAGFIPESGTALSWGLPNQAENVALAWYNVTEVVGCGGASSGNVTACMRTKTTTEIINGISATSGSGGTLGSFGPTVDEIVVFSNYTERSLAGNFTKKPLLIGNNDNEAGLFIATSSLQGLSYPDFYWQTFNLIGFTCPTAYRANYSIQADVTTWRYRYFGSFPDTMIIPNAGAWHSAEIPILFDTNIANPPETTEQIAIGKYMRGAWAAFAKDPENGLTNYGWPKYEPEKDTLIRLAYNNQTGINVANPSLYDADCPVTAAASTSSNSSTSTSTGTATSSSAAATVSSSGAGSLELGCMGLMSVMVIGITFLF</sequence>
<dbReference type="Gene3D" id="3.40.50.1820">
    <property type="entry name" value="alpha/beta hydrolase"/>
    <property type="match status" value="1"/>
</dbReference>